<dbReference type="RefSeq" id="WP_075752604.1">
    <property type="nucleotide sequence ID" value="NZ_CP146991.1"/>
</dbReference>
<dbReference type="EMBL" id="FCOW01000005">
    <property type="protein sequence ID" value="CVK18758.1"/>
    <property type="molecule type" value="Genomic_DNA"/>
</dbReference>
<name>A0ABM9W0S9_9FIRM</name>
<gene>
    <name evidence="2" type="ORF">SSPH_01402</name>
</gene>
<keyword evidence="1" id="KW-1133">Transmembrane helix</keyword>
<reference evidence="2 3" key="1">
    <citation type="submission" date="2016-01" db="EMBL/GenBank/DDBJ databases">
        <authorList>
            <person name="Brown R."/>
        </authorList>
    </citation>
    <scope>NUCLEOTIDE SEQUENCE [LARGE SCALE GENOMIC DNA]</scope>
    <source>
        <strain evidence="2">Sporomusa sphaeroides DSM 2875</strain>
    </source>
</reference>
<comment type="caution">
    <text evidence="2">The sequence shown here is derived from an EMBL/GenBank/DDBJ whole genome shotgun (WGS) entry which is preliminary data.</text>
</comment>
<evidence type="ECO:0000256" key="1">
    <source>
        <dbReference type="SAM" id="Phobius"/>
    </source>
</evidence>
<sequence>MKSNDTAPACPELNPEQLEKKAKRLAKSHNVTIAAGNAVVLFTMFVLEEILEQLLLDPITNLTSILALADIIANLNASINLDP</sequence>
<evidence type="ECO:0000313" key="2">
    <source>
        <dbReference type="EMBL" id="CVK18758.1"/>
    </source>
</evidence>
<accession>A0ABM9W0S9</accession>
<evidence type="ECO:0000313" key="3">
    <source>
        <dbReference type="Proteomes" id="UP000245702"/>
    </source>
</evidence>
<keyword evidence="3" id="KW-1185">Reference proteome</keyword>
<proteinExistence type="predicted"/>
<dbReference type="Proteomes" id="UP000245702">
    <property type="component" value="Unassembled WGS sequence"/>
</dbReference>
<feature type="transmembrane region" description="Helical" evidence="1">
    <location>
        <begin position="30"/>
        <end position="47"/>
    </location>
</feature>
<organism evidence="2 3">
    <name type="scientific">Sporomusa sphaeroides DSM 2875</name>
    <dbReference type="NCBI Taxonomy" id="1337886"/>
    <lineage>
        <taxon>Bacteria</taxon>
        <taxon>Bacillati</taxon>
        <taxon>Bacillota</taxon>
        <taxon>Negativicutes</taxon>
        <taxon>Selenomonadales</taxon>
        <taxon>Sporomusaceae</taxon>
        <taxon>Sporomusa</taxon>
    </lineage>
</organism>
<keyword evidence="1" id="KW-0812">Transmembrane</keyword>
<keyword evidence="1" id="KW-0472">Membrane</keyword>
<protein>
    <submittedName>
        <fullName evidence="2">Uncharacterized protein</fullName>
    </submittedName>
</protein>